<evidence type="ECO:0000256" key="9">
    <source>
        <dbReference type="ARBA" id="ARBA00023047"/>
    </source>
</evidence>
<comment type="caution">
    <text evidence="11">Lacks conserved residue(s) required for the propagation of feature annotation.</text>
</comment>
<dbReference type="Proteomes" id="UP000640583">
    <property type="component" value="Unassembled WGS sequence"/>
</dbReference>
<comment type="similarity">
    <text evidence="2 11">Belongs to the ABC-2 integral membrane protein family.</text>
</comment>
<reference evidence="13" key="1">
    <citation type="submission" date="2020-10" db="EMBL/GenBank/DDBJ databases">
        <title>Paenihalocynthiibacter styelae gen. nov., sp. nov., isolated from stalked sea squirt Styela clava.</title>
        <authorList>
            <person name="Kim Y.-O."/>
            <person name="Yoon J.-H."/>
        </authorList>
    </citation>
    <scope>NUCLEOTIDE SEQUENCE</scope>
    <source>
        <strain evidence="13">MYP1-1</strain>
    </source>
</reference>
<keyword evidence="3 11" id="KW-0813">Transport</keyword>
<evidence type="ECO:0000256" key="4">
    <source>
        <dbReference type="ARBA" id="ARBA00022475"/>
    </source>
</evidence>
<feature type="transmembrane region" description="Helical" evidence="11">
    <location>
        <begin position="209"/>
        <end position="230"/>
    </location>
</feature>
<evidence type="ECO:0000256" key="8">
    <source>
        <dbReference type="ARBA" id="ARBA00022989"/>
    </source>
</evidence>
<name>A0A8J7J7S1_9RHOB</name>
<dbReference type="Pfam" id="PF01061">
    <property type="entry name" value="ABC2_membrane"/>
    <property type="match status" value="1"/>
</dbReference>
<proteinExistence type="inferred from homology"/>
<dbReference type="AlphaFoldDB" id="A0A8J7J7S1"/>
<dbReference type="GO" id="GO:0140359">
    <property type="term" value="F:ABC-type transporter activity"/>
    <property type="evidence" value="ECO:0007669"/>
    <property type="project" value="InterPro"/>
</dbReference>
<gene>
    <name evidence="13" type="ORF">H1D41_13875</name>
</gene>
<keyword evidence="9" id="KW-0625">Polysaccharide transport</keyword>
<protein>
    <recommendedName>
        <fullName evidence="11">Transport permease protein</fullName>
    </recommendedName>
</protein>
<evidence type="ECO:0000256" key="6">
    <source>
        <dbReference type="ARBA" id="ARBA00022692"/>
    </source>
</evidence>
<dbReference type="GO" id="GO:0015774">
    <property type="term" value="P:polysaccharide transport"/>
    <property type="evidence" value="ECO:0007669"/>
    <property type="project" value="UniProtKB-KW"/>
</dbReference>
<keyword evidence="6 11" id="KW-0812">Transmembrane</keyword>
<dbReference type="InterPro" id="IPR047817">
    <property type="entry name" value="ABC2_TM_bact-type"/>
</dbReference>
<feature type="transmembrane region" description="Helical" evidence="11">
    <location>
        <begin position="156"/>
        <end position="174"/>
    </location>
</feature>
<evidence type="ECO:0000256" key="7">
    <source>
        <dbReference type="ARBA" id="ARBA00022903"/>
    </source>
</evidence>
<dbReference type="PRINTS" id="PR00164">
    <property type="entry name" value="ABC2TRNSPORT"/>
</dbReference>
<organism evidence="13 14">
    <name type="scientific">Halocynthiibacter styelae</name>
    <dbReference type="NCBI Taxonomy" id="2761955"/>
    <lineage>
        <taxon>Bacteria</taxon>
        <taxon>Pseudomonadati</taxon>
        <taxon>Pseudomonadota</taxon>
        <taxon>Alphaproteobacteria</taxon>
        <taxon>Rhodobacterales</taxon>
        <taxon>Paracoccaceae</taxon>
        <taxon>Halocynthiibacter</taxon>
    </lineage>
</organism>
<feature type="transmembrane region" description="Helical" evidence="11">
    <location>
        <begin position="126"/>
        <end position="150"/>
    </location>
</feature>
<keyword evidence="14" id="KW-1185">Reference proteome</keyword>
<keyword evidence="5" id="KW-0762">Sugar transport</keyword>
<dbReference type="GO" id="GO:0043190">
    <property type="term" value="C:ATP-binding cassette (ABC) transporter complex"/>
    <property type="evidence" value="ECO:0007669"/>
    <property type="project" value="InterPro"/>
</dbReference>
<dbReference type="EMBL" id="JADCKQ010000011">
    <property type="protein sequence ID" value="MBI1494730.1"/>
    <property type="molecule type" value="Genomic_DNA"/>
</dbReference>
<comment type="subcellular location">
    <subcellularLocation>
        <location evidence="11">Cell inner membrane</location>
        <topology evidence="11">Multi-pass membrane protein</topology>
    </subcellularLocation>
    <subcellularLocation>
        <location evidence="1">Cell membrane</location>
        <topology evidence="1">Multi-pass membrane protein</topology>
    </subcellularLocation>
</comment>
<evidence type="ECO:0000256" key="1">
    <source>
        <dbReference type="ARBA" id="ARBA00004651"/>
    </source>
</evidence>
<evidence type="ECO:0000256" key="5">
    <source>
        <dbReference type="ARBA" id="ARBA00022597"/>
    </source>
</evidence>
<evidence type="ECO:0000256" key="11">
    <source>
        <dbReference type="RuleBase" id="RU361157"/>
    </source>
</evidence>
<dbReference type="InterPro" id="IPR000412">
    <property type="entry name" value="ABC_2_transport"/>
</dbReference>
<feature type="transmembrane region" description="Helical" evidence="11">
    <location>
        <begin position="89"/>
        <end position="114"/>
    </location>
</feature>
<evidence type="ECO:0000313" key="13">
    <source>
        <dbReference type="EMBL" id="MBI1494730.1"/>
    </source>
</evidence>
<evidence type="ECO:0000256" key="3">
    <source>
        <dbReference type="ARBA" id="ARBA00022448"/>
    </source>
</evidence>
<evidence type="ECO:0000259" key="12">
    <source>
        <dbReference type="PROSITE" id="PS51012"/>
    </source>
</evidence>
<dbReference type="InterPro" id="IPR013525">
    <property type="entry name" value="ABC2_TM"/>
</dbReference>
<evidence type="ECO:0000313" key="14">
    <source>
        <dbReference type="Proteomes" id="UP000640583"/>
    </source>
</evidence>
<keyword evidence="8 11" id="KW-1133">Transmembrane helix</keyword>
<evidence type="ECO:0000256" key="10">
    <source>
        <dbReference type="ARBA" id="ARBA00023136"/>
    </source>
</evidence>
<dbReference type="PANTHER" id="PTHR30413">
    <property type="entry name" value="INNER MEMBRANE TRANSPORT PERMEASE"/>
    <property type="match status" value="1"/>
</dbReference>
<feature type="transmembrane region" description="Helical" evidence="11">
    <location>
        <begin position="12"/>
        <end position="37"/>
    </location>
</feature>
<keyword evidence="7" id="KW-0972">Capsule biogenesis/degradation</keyword>
<feature type="domain" description="ABC transmembrane type-2" evidence="12">
    <location>
        <begin position="13"/>
        <end position="233"/>
    </location>
</feature>
<evidence type="ECO:0000256" key="2">
    <source>
        <dbReference type="ARBA" id="ARBA00007783"/>
    </source>
</evidence>
<keyword evidence="10 11" id="KW-0472">Membrane</keyword>
<keyword evidence="4 11" id="KW-1003">Cell membrane</keyword>
<accession>A0A8J7J7S1</accession>
<dbReference type="PROSITE" id="PS51012">
    <property type="entry name" value="ABC_TM2"/>
    <property type="match status" value="1"/>
</dbReference>
<sequence>MREMTTTFGRSSLGYLWAVIEPIGVILVFTVAFSLIFRQPPLGYSFPLFYATGYIPFGIYNTCQGKISAAISQNKALLFYPAVTYTDVILGRFVLISLTEMTTAFFVFGGLLVYTGSQVAEFGYVFAGFGLALMIGTSVGLCNATLFEIFPSWRNIWRILSRPMFFISAIFYLFDTLPDDMQALLWWNPLIHIVGTLRVGFYPEYEAPYISWLYVILVSLALMTIGLVNLRSSNKFIINN</sequence>
<dbReference type="GO" id="GO:0015920">
    <property type="term" value="P:lipopolysaccharide transport"/>
    <property type="evidence" value="ECO:0007669"/>
    <property type="project" value="TreeGrafter"/>
</dbReference>
<comment type="caution">
    <text evidence="13">The sequence shown here is derived from an EMBL/GenBank/DDBJ whole genome shotgun (WGS) entry which is preliminary data.</text>
</comment>
<dbReference type="PANTHER" id="PTHR30413:SF10">
    <property type="entry name" value="CAPSULE POLYSACCHARIDE EXPORT INNER-MEMBRANE PROTEIN CTRC"/>
    <property type="match status" value="1"/>
</dbReference>